<accession>A0AAJ3TVH3</accession>
<gene>
    <name evidence="3" type="ORF">AWC23_10155</name>
</gene>
<evidence type="ECO:0000256" key="2">
    <source>
        <dbReference type="SAM" id="Phobius"/>
    </source>
</evidence>
<feature type="transmembrane region" description="Helical" evidence="2">
    <location>
        <begin position="30"/>
        <end position="48"/>
    </location>
</feature>
<evidence type="ECO:0000313" key="4">
    <source>
        <dbReference type="Proteomes" id="UP000193387"/>
    </source>
</evidence>
<protein>
    <recommendedName>
        <fullName evidence="5">UsfY protein</fullName>
    </recommendedName>
</protein>
<dbReference type="RefSeq" id="WP_085255221.1">
    <property type="nucleotide sequence ID" value="NZ_AP022573.1"/>
</dbReference>
<evidence type="ECO:0000256" key="1">
    <source>
        <dbReference type="SAM" id="MobiDB-lite"/>
    </source>
</evidence>
<keyword evidence="2" id="KW-1133">Transmembrane helix</keyword>
<keyword evidence="4" id="KW-1185">Reference proteome</keyword>
<dbReference type="EMBL" id="LQPR01000024">
    <property type="protein sequence ID" value="ORW72269.1"/>
    <property type="molecule type" value="Genomic_DNA"/>
</dbReference>
<evidence type="ECO:0008006" key="5">
    <source>
        <dbReference type="Google" id="ProtNLM"/>
    </source>
</evidence>
<sequence length="102" mass="10505">MQAVEVSLARDTQVGGGRHETAKNGPHAPGVYGILFAAAALVIALSAFATGHLVAGTVSVVLAAALGVASALWLVHSHRKVRAAEERWYAEKSDEPAPPPVS</sequence>
<feature type="transmembrane region" description="Helical" evidence="2">
    <location>
        <begin position="54"/>
        <end position="75"/>
    </location>
</feature>
<organism evidence="3 4">
    <name type="scientific">Mycobacterium saskatchewanense</name>
    <dbReference type="NCBI Taxonomy" id="220927"/>
    <lineage>
        <taxon>Bacteria</taxon>
        <taxon>Bacillati</taxon>
        <taxon>Actinomycetota</taxon>
        <taxon>Actinomycetes</taxon>
        <taxon>Mycobacteriales</taxon>
        <taxon>Mycobacteriaceae</taxon>
        <taxon>Mycobacterium</taxon>
        <taxon>Mycobacterium simiae complex</taxon>
    </lineage>
</organism>
<feature type="region of interest" description="Disordered" evidence="1">
    <location>
        <begin position="1"/>
        <end position="23"/>
    </location>
</feature>
<comment type="caution">
    <text evidence="3">The sequence shown here is derived from an EMBL/GenBank/DDBJ whole genome shotgun (WGS) entry which is preliminary data.</text>
</comment>
<keyword evidence="2" id="KW-0812">Transmembrane</keyword>
<proteinExistence type="predicted"/>
<dbReference type="Proteomes" id="UP000193387">
    <property type="component" value="Unassembled WGS sequence"/>
</dbReference>
<keyword evidence="2" id="KW-0472">Membrane</keyword>
<evidence type="ECO:0000313" key="3">
    <source>
        <dbReference type="EMBL" id="ORW72269.1"/>
    </source>
</evidence>
<name>A0AAJ3TVH3_9MYCO</name>
<reference evidence="3 4" key="1">
    <citation type="submission" date="2016-01" db="EMBL/GenBank/DDBJ databases">
        <title>The new phylogeny of the genus Mycobacterium.</title>
        <authorList>
            <person name="Tarcisio F."/>
            <person name="Conor M."/>
            <person name="Antonella G."/>
            <person name="Elisabetta G."/>
            <person name="Giulia F.S."/>
            <person name="Sara T."/>
            <person name="Anna F."/>
            <person name="Clotilde B."/>
            <person name="Roberto B."/>
            <person name="Veronica D.S."/>
            <person name="Fabio R."/>
            <person name="Monica P."/>
            <person name="Olivier J."/>
            <person name="Enrico T."/>
            <person name="Nicola S."/>
        </authorList>
    </citation>
    <scope>NUCLEOTIDE SEQUENCE [LARGE SCALE GENOMIC DNA]</scope>
    <source>
        <strain evidence="3 4">DSM 44616</strain>
    </source>
</reference>
<dbReference type="AlphaFoldDB" id="A0AAJ3TVH3"/>